<dbReference type="EC" id="2.7.7.2" evidence="2"/>
<organism evidence="15 16">
    <name type="scientific">Rickenella mellea</name>
    <dbReference type="NCBI Taxonomy" id="50990"/>
    <lineage>
        <taxon>Eukaryota</taxon>
        <taxon>Fungi</taxon>
        <taxon>Dikarya</taxon>
        <taxon>Basidiomycota</taxon>
        <taxon>Agaricomycotina</taxon>
        <taxon>Agaricomycetes</taxon>
        <taxon>Hymenochaetales</taxon>
        <taxon>Rickenellaceae</taxon>
        <taxon>Rickenella</taxon>
    </lineage>
</organism>
<proteinExistence type="predicted"/>
<dbReference type="InterPro" id="IPR002500">
    <property type="entry name" value="PAPS_reduct_dom"/>
</dbReference>
<dbReference type="OrthoDB" id="270728at2759"/>
<dbReference type="STRING" id="50990.A0A4Y7PWU4"/>
<evidence type="ECO:0000256" key="7">
    <source>
        <dbReference type="ARBA" id="ARBA00022741"/>
    </source>
</evidence>
<keyword evidence="7" id="KW-0547">Nucleotide-binding</keyword>
<protein>
    <recommendedName>
        <fullName evidence="2">FAD synthase</fullName>
        <ecNumber evidence="2">2.7.7.2</ecNumber>
    </recommendedName>
    <alternativeName>
        <fullName evidence="10">FAD pyrophosphorylase</fullName>
    </alternativeName>
    <alternativeName>
        <fullName evidence="11">FMN adenylyltransferase</fullName>
    </alternativeName>
</protein>
<dbReference type="EMBL" id="ML170196">
    <property type="protein sequence ID" value="TDL19541.1"/>
    <property type="molecule type" value="Genomic_DNA"/>
</dbReference>
<keyword evidence="4" id="KW-0288">FMN</keyword>
<comment type="catalytic activity">
    <reaction evidence="12">
        <text>FMN + ATP + H(+) = FAD + diphosphate</text>
        <dbReference type="Rhea" id="RHEA:17237"/>
        <dbReference type="ChEBI" id="CHEBI:15378"/>
        <dbReference type="ChEBI" id="CHEBI:30616"/>
        <dbReference type="ChEBI" id="CHEBI:33019"/>
        <dbReference type="ChEBI" id="CHEBI:57692"/>
        <dbReference type="ChEBI" id="CHEBI:58210"/>
        <dbReference type="EC" id="2.7.7.2"/>
    </reaction>
</comment>
<keyword evidence="16" id="KW-1185">Reference proteome</keyword>
<dbReference type="Gene3D" id="3.40.50.620">
    <property type="entry name" value="HUPs"/>
    <property type="match status" value="1"/>
</dbReference>
<evidence type="ECO:0000256" key="11">
    <source>
        <dbReference type="ARBA" id="ARBA00031871"/>
    </source>
</evidence>
<gene>
    <name evidence="15" type="ORF">BD410DRAFT_792166</name>
</gene>
<evidence type="ECO:0000313" key="15">
    <source>
        <dbReference type="EMBL" id="TDL19541.1"/>
    </source>
</evidence>
<dbReference type="GO" id="GO:0006747">
    <property type="term" value="P:FAD biosynthetic process"/>
    <property type="evidence" value="ECO:0007669"/>
    <property type="project" value="TreeGrafter"/>
</dbReference>
<evidence type="ECO:0000256" key="12">
    <source>
        <dbReference type="ARBA" id="ARBA00049494"/>
    </source>
</evidence>
<keyword evidence="6" id="KW-0548">Nucleotidyltransferase</keyword>
<dbReference type="GO" id="GO:0003919">
    <property type="term" value="F:FMN adenylyltransferase activity"/>
    <property type="evidence" value="ECO:0007669"/>
    <property type="project" value="UniProtKB-EC"/>
</dbReference>
<evidence type="ECO:0000256" key="4">
    <source>
        <dbReference type="ARBA" id="ARBA00022643"/>
    </source>
</evidence>
<comment type="pathway">
    <text evidence="1">Cofactor biosynthesis; FAD biosynthesis; FAD from FMN: step 1/1.</text>
</comment>
<accession>A0A4Y7PWU4</accession>
<evidence type="ECO:0000313" key="16">
    <source>
        <dbReference type="Proteomes" id="UP000294933"/>
    </source>
</evidence>
<sequence>MSSNSKPFDQRTVASQVQALIQLTHPIAPLITEALDVIDQALDTHGEDGVSISFNGGKDCTVLLHLFAAALGRRFLPPQSSAKRTPAVYIPVPSPFPKLETFIHECVSIYHLDLFHCSVPPPEHDTFAGVDVTPGQSTPLPVESVITPTPIPSNDNSRTATNANDYISSQHPLSKAKAVGKSKGGEGMRRALQVYKGKFPHIGAILVGTRRGDPHGASLGFRNMTDPDWPRFERVHPIINWSYADVWTFLRELDVPYCCLYDEGYTSLGSTYNTHRNPALLIEPSCTSSAASTLPITTTTNVPPPPPSSKETTISPVNSSTCPSTLAHQNITLDTSSALSNNPHNKVNGEYIVEARYRPAYELIDGDLERAGRGIVVGRANTPHSID</sequence>
<dbReference type="GO" id="GO:0005524">
    <property type="term" value="F:ATP binding"/>
    <property type="evidence" value="ECO:0007669"/>
    <property type="project" value="UniProtKB-KW"/>
</dbReference>
<evidence type="ECO:0000256" key="5">
    <source>
        <dbReference type="ARBA" id="ARBA00022679"/>
    </source>
</evidence>
<keyword evidence="15" id="KW-0378">Hydrolase</keyword>
<keyword evidence="3" id="KW-0285">Flavoprotein</keyword>
<dbReference type="GO" id="GO:0016787">
    <property type="term" value="F:hydrolase activity"/>
    <property type="evidence" value="ECO:0007669"/>
    <property type="project" value="UniProtKB-KW"/>
</dbReference>
<dbReference type="SUPFAM" id="SSF52402">
    <property type="entry name" value="Adenine nucleotide alpha hydrolases-like"/>
    <property type="match status" value="1"/>
</dbReference>
<evidence type="ECO:0000256" key="8">
    <source>
        <dbReference type="ARBA" id="ARBA00022827"/>
    </source>
</evidence>
<feature type="domain" description="Phosphoadenosine phosphosulphate reductase" evidence="14">
    <location>
        <begin position="186"/>
        <end position="275"/>
    </location>
</feature>
<dbReference type="Pfam" id="PF01507">
    <property type="entry name" value="PAPS_reduct"/>
    <property type="match status" value="2"/>
</dbReference>
<evidence type="ECO:0000256" key="1">
    <source>
        <dbReference type="ARBA" id="ARBA00004726"/>
    </source>
</evidence>
<reference evidence="15 16" key="1">
    <citation type="submission" date="2018-06" db="EMBL/GenBank/DDBJ databases">
        <title>A transcriptomic atlas of mushroom development highlights an independent origin of complex multicellularity.</title>
        <authorList>
            <consortium name="DOE Joint Genome Institute"/>
            <person name="Krizsan K."/>
            <person name="Almasi E."/>
            <person name="Merenyi Z."/>
            <person name="Sahu N."/>
            <person name="Viragh M."/>
            <person name="Koszo T."/>
            <person name="Mondo S."/>
            <person name="Kiss B."/>
            <person name="Balint B."/>
            <person name="Kues U."/>
            <person name="Barry K."/>
            <person name="Hegedus J.C."/>
            <person name="Henrissat B."/>
            <person name="Johnson J."/>
            <person name="Lipzen A."/>
            <person name="Ohm R."/>
            <person name="Nagy I."/>
            <person name="Pangilinan J."/>
            <person name="Yan J."/>
            <person name="Xiong Y."/>
            <person name="Grigoriev I.V."/>
            <person name="Hibbett D.S."/>
            <person name="Nagy L.G."/>
        </authorList>
    </citation>
    <scope>NUCLEOTIDE SEQUENCE [LARGE SCALE GENOMIC DNA]</scope>
    <source>
        <strain evidence="15 16">SZMC22713</strain>
    </source>
</reference>
<evidence type="ECO:0000256" key="3">
    <source>
        <dbReference type="ARBA" id="ARBA00022630"/>
    </source>
</evidence>
<name>A0A4Y7PWU4_9AGAM</name>
<dbReference type="CDD" id="cd23948">
    <property type="entry name" value="FAD_synthase"/>
    <property type="match status" value="1"/>
</dbReference>
<feature type="region of interest" description="Disordered" evidence="13">
    <location>
        <begin position="297"/>
        <end position="321"/>
    </location>
</feature>
<dbReference type="PANTHER" id="PTHR23293:SF9">
    <property type="entry name" value="FAD SYNTHASE"/>
    <property type="match status" value="1"/>
</dbReference>
<evidence type="ECO:0000256" key="2">
    <source>
        <dbReference type="ARBA" id="ARBA00012393"/>
    </source>
</evidence>
<feature type="region of interest" description="Disordered" evidence="13">
    <location>
        <begin position="141"/>
        <end position="163"/>
    </location>
</feature>
<evidence type="ECO:0000259" key="14">
    <source>
        <dbReference type="Pfam" id="PF01507"/>
    </source>
</evidence>
<keyword evidence="5" id="KW-0808">Transferase</keyword>
<evidence type="ECO:0000256" key="9">
    <source>
        <dbReference type="ARBA" id="ARBA00022840"/>
    </source>
</evidence>
<dbReference type="VEuPathDB" id="FungiDB:BD410DRAFT_792166"/>
<dbReference type="Proteomes" id="UP000294933">
    <property type="component" value="Unassembled WGS sequence"/>
</dbReference>
<dbReference type="InterPro" id="IPR014729">
    <property type="entry name" value="Rossmann-like_a/b/a_fold"/>
</dbReference>
<evidence type="ECO:0000256" key="6">
    <source>
        <dbReference type="ARBA" id="ARBA00022695"/>
    </source>
</evidence>
<dbReference type="PANTHER" id="PTHR23293">
    <property type="entry name" value="FAD SYNTHETASE-RELATED FMN ADENYLYLTRANSFERASE"/>
    <property type="match status" value="1"/>
</dbReference>
<dbReference type="AlphaFoldDB" id="A0A4Y7PWU4"/>
<feature type="compositionally biased region" description="Polar residues" evidence="13">
    <location>
        <begin position="152"/>
        <end position="163"/>
    </location>
</feature>
<feature type="domain" description="Phosphoadenosine phosphosulphate reductase" evidence="14">
    <location>
        <begin position="51"/>
        <end position="123"/>
    </location>
</feature>
<evidence type="ECO:0000256" key="13">
    <source>
        <dbReference type="SAM" id="MobiDB-lite"/>
    </source>
</evidence>
<keyword evidence="9" id="KW-0067">ATP-binding</keyword>
<keyword evidence="8" id="KW-0274">FAD</keyword>
<evidence type="ECO:0000256" key="10">
    <source>
        <dbReference type="ARBA" id="ARBA00031145"/>
    </source>
</evidence>